<dbReference type="SUPFAM" id="SSF55729">
    <property type="entry name" value="Acyl-CoA N-acyltransferases (Nat)"/>
    <property type="match status" value="1"/>
</dbReference>
<reference evidence="2" key="1">
    <citation type="submission" date="2020-01" db="EMBL/GenBank/DDBJ databases">
        <authorList>
            <person name="Meier V. D."/>
            <person name="Meier V D."/>
        </authorList>
    </citation>
    <scope>NUCLEOTIDE SEQUENCE</scope>
    <source>
        <strain evidence="2">HLG_WM_MAG_07</strain>
    </source>
</reference>
<dbReference type="Gene3D" id="3.40.630.30">
    <property type="match status" value="1"/>
</dbReference>
<dbReference type="Pfam" id="PF13673">
    <property type="entry name" value="Acetyltransf_10"/>
    <property type="match status" value="1"/>
</dbReference>
<dbReference type="PROSITE" id="PS51186">
    <property type="entry name" value="GNAT"/>
    <property type="match status" value="1"/>
</dbReference>
<dbReference type="AlphaFoldDB" id="A0A6S6U012"/>
<sequence>MFTIQTATPEDYAEITALDTTLSEFCQDGIQHLDSSMAWRLWLESSITYKAVSSDNKIIGVAVAFSVKKRGWCIHKILISTAYLQDNLAQLLLEKMLAKIDKREEKSFVIVHPQDLYSLKMYSALGYSNQTFHKDYLGKHEDRYVLLRPKRWMDVEKSKKKIKKSTSNPWDIPSILNTDNYSSNRLPN</sequence>
<protein>
    <recommendedName>
        <fullName evidence="1">N-acetyltransferase domain-containing protein</fullName>
    </recommendedName>
</protein>
<organism evidence="2">
    <name type="scientific">uncultured Thiotrichaceae bacterium</name>
    <dbReference type="NCBI Taxonomy" id="298394"/>
    <lineage>
        <taxon>Bacteria</taxon>
        <taxon>Pseudomonadati</taxon>
        <taxon>Pseudomonadota</taxon>
        <taxon>Gammaproteobacteria</taxon>
        <taxon>Thiotrichales</taxon>
        <taxon>Thiotrichaceae</taxon>
        <taxon>environmental samples</taxon>
    </lineage>
</organism>
<name>A0A6S6U012_9GAMM</name>
<evidence type="ECO:0000313" key="2">
    <source>
        <dbReference type="EMBL" id="CAA6823697.1"/>
    </source>
</evidence>
<feature type="domain" description="N-acetyltransferase" evidence="1">
    <location>
        <begin position="2"/>
        <end position="149"/>
    </location>
</feature>
<accession>A0A6S6U012</accession>
<evidence type="ECO:0000259" key="1">
    <source>
        <dbReference type="PROSITE" id="PS51186"/>
    </source>
</evidence>
<dbReference type="EMBL" id="CACVAY010000115">
    <property type="protein sequence ID" value="CAA6823697.1"/>
    <property type="molecule type" value="Genomic_DNA"/>
</dbReference>
<dbReference type="InterPro" id="IPR016181">
    <property type="entry name" value="Acyl_CoA_acyltransferase"/>
</dbReference>
<dbReference type="InterPro" id="IPR000182">
    <property type="entry name" value="GNAT_dom"/>
</dbReference>
<proteinExistence type="predicted"/>
<gene>
    <name evidence="2" type="ORF">HELGO_WM21335</name>
</gene>
<dbReference type="GO" id="GO:0016747">
    <property type="term" value="F:acyltransferase activity, transferring groups other than amino-acyl groups"/>
    <property type="evidence" value="ECO:0007669"/>
    <property type="project" value="InterPro"/>
</dbReference>